<proteinExistence type="predicted"/>
<dbReference type="Pfam" id="PF13430">
    <property type="entry name" value="DUF4112"/>
    <property type="match status" value="1"/>
</dbReference>
<feature type="transmembrane region" description="Helical" evidence="1">
    <location>
        <begin position="78"/>
        <end position="98"/>
    </location>
</feature>
<dbReference type="AlphaFoldDB" id="A0A1I6S932"/>
<keyword evidence="1" id="KW-1133">Transmembrane helix</keyword>
<evidence type="ECO:0000313" key="3">
    <source>
        <dbReference type="Proteomes" id="UP000198785"/>
    </source>
</evidence>
<keyword evidence="1" id="KW-0812">Transmembrane</keyword>
<feature type="transmembrane region" description="Helical" evidence="1">
    <location>
        <begin position="45"/>
        <end position="66"/>
    </location>
</feature>
<accession>A0A1I6S932</accession>
<dbReference type="STRING" id="683125.SAMN05660206_104169"/>
<evidence type="ECO:0000256" key="1">
    <source>
        <dbReference type="SAM" id="Phobius"/>
    </source>
</evidence>
<dbReference type="PANTHER" id="PTHR35519">
    <property type="entry name" value="MEMBRANE PROTEINS"/>
    <property type="match status" value="1"/>
</dbReference>
<evidence type="ECO:0008006" key="4">
    <source>
        <dbReference type="Google" id="ProtNLM"/>
    </source>
</evidence>
<protein>
    <recommendedName>
        <fullName evidence="4">DUF4112 domain-containing protein</fullName>
    </recommendedName>
</protein>
<evidence type="ECO:0000313" key="2">
    <source>
        <dbReference type="EMBL" id="SFS73404.1"/>
    </source>
</evidence>
<dbReference type="EMBL" id="FOZZ01000004">
    <property type="protein sequence ID" value="SFS73404.1"/>
    <property type="molecule type" value="Genomic_DNA"/>
</dbReference>
<sequence length="158" mass="17895">MDTTPLSPRDRIDKDFKWVIRLANLMDGKFKIGNFRFGLDPILNFFPIIGQTLSFAISIVLVLVMFRNGASSKVAVKMLLNVMVDAIVGSIPILGNIFDFFSKANQRNVELLRSHYYEGKHQGSAKGILLGLFLGLLLLCVLLLYGLWRFGEWIIQLF</sequence>
<feature type="transmembrane region" description="Helical" evidence="1">
    <location>
        <begin position="128"/>
        <end position="148"/>
    </location>
</feature>
<organism evidence="2 3">
    <name type="scientific">Sphingobacterium wenxiniae</name>
    <dbReference type="NCBI Taxonomy" id="683125"/>
    <lineage>
        <taxon>Bacteria</taxon>
        <taxon>Pseudomonadati</taxon>
        <taxon>Bacteroidota</taxon>
        <taxon>Sphingobacteriia</taxon>
        <taxon>Sphingobacteriales</taxon>
        <taxon>Sphingobacteriaceae</taxon>
        <taxon>Sphingobacterium</taxon>
    </lineage>
</organism>
<dbReference type="PANTHER" id="PTHR35519:SF2">
    <property type="entry name" value="PH DOMAIN PROTEIN"/>
    <property type="match status" value="1"/>
</dbReference>
<name>A0A1I6S932_9SPHI</name>
<dbReference type="RefSeq" id="WP_093364838.1">
    <property type="nucleotide sequence ID" value="NZ_FOZZ01000004.1"/>
</dbReference>
<gene>
    <name evidence="2" type="ORF">SAMN05660206_104169</name>
</gene>
<dbReference type="OrthoDB" id="513552at2"/>
<reference evidence="2 3" key="1">
    <citation type="submission" date="2016-10" db="EMBL/GenBank/DDBJ databases">
        <authorList>
            <person name="de Groot N.N."/>
        </authorList>
    </citation>
    <scope>NUCLEOTIDE SEQUENCE [LARGE SCALE GENOMIC DNA]</scope>
    <source>
        <strain evidence="2 3">DSM 22789</strain>
    </source>
</reference>
<keyword evidence="3" id="KW-1185">Reference proteome</keyword>
<dbReference type="InterPro" id="IPR025187">
    <property type="entry name" value="DUF4112"/>
</dbReference>
<keyword evidence="1" id="KW-0472">Membrane</keyword>
<dbReference type="Proteomes" id="UP000198785">
    <property type="component" value="Unassembled WGS sequence"/>
</dbReference>